<evidence type="ECO:0000313" key="1">
    <source>
        <dbReference type="EMBL" id="KAJ7214842.1"/>
    </source>
</evidence>
<accession>A0AAD6YE90</accession>
<organism evidence="1 2">
    <name type="scientific">Mycena pura</name>
    <dbReference type="NCBI Taxonomy" id="153505"/>
    <lineage>
        <taxon>Eukaryota</taxon>
        <taxon>Fungi</taxon>
        <taxon>Dikarya</taxon>
        <taxon>Basidiomycota</taxon>
        <taxon>Agaricomycotina</taxon>
        <taxon>Agaricomycetes</taxon>
        <taxon>Agaricomycetidae</taxon>
        <taxon>Agaricales</taxon>
        <taxon>Marasmiineae</taxon>
        <taxon>Mycenaceae</taxon>
        <taxon>Mycena</taxon>
    </lineage>
</organism>
<dbReference type="EMBL" id="JARJCW010000018">
    <property type="protein sequence ID" value="KAJ7214842.1"/>
    <property type="molecule type" value="Genomic_DNA"/>
</dbReference>
<sequence>MASGHCLLTREVFLGRCNALWNAAGLPRTIGHGFRIGGTTEFLLAGVTPVFHRYVDWRALEELANIRVRSAAHQWG</sequence>
<gene>
    <name evidence="1" type="ORF">GGX14DRAFT_359946</name>
</gene>
<dbReference type="AlphaFoldDB" id="A0AAD6YE90"/>
<proteinExistence type="predicted"/>
<dbReference type="Proteomes" id="UP001219525">
    <property type="component" value="Unassembled WGS sequence"/>
</dbReference>
<name>A0AAD6YE90_9AGAR</name>
<evidence type="ECO:0000313" key="2">
    <source>
        <dbReference type="Proteomes" id="UP001219525"/>
    </source>
</evidence>
<comment type="caution">
    <text evidence="1">The sequence shown here is derived from an EMBL/GenBank/DDBJ whole genome shotgun (WGS) entry which is preliminary data.</text>
</comment>
<reference evidence="1" key="1">
    <citation type="submission" date="2023-03" db="EMBL/GenBank/DDBJ databases">
        <title>Massive genome expansion in bonnet fungi (Mycena s.s.) driven by repeated elements and novel gene families across ecological guilds.</title>
        <authorList>
            <consortium name="Lawrence Berkeley National Laboratory"/>
            <person name="Harder C.B."/>
            <person name="Miyauchi S."/>
            <person name="Viragh M."/>
            <person name="Kuo A."/>
            <person name="Thoen E."/>
            <person name="Andreopoulos B."/>
            <person name="Lu D."/>
            <person name="Skrede I."/>
            <person name="Drula E."/>
            <person name="Henrissat B."/>
            <person name="Morin E."/>
            <person name="Kohler A."/>
            <person name="Barry K."/>
            <person name="LaButti K."/>
            <person name="Morin E."/>
            <person name="Salamov A."/>
            <person name="Lipzen A."/>
            <person name="Mereny Z."/>
            <person name="Hegedus B."/>
            <person name="Baldrian P."/>
            <person name="Stursova M."/>
            <person name="Weitz H."/>
            <person name="Taylor A."/>
            <person name="Grigoriev I.V."/>
            <person name="Nagy L.G."/>
            <person name="Martin F."/>
            <person name="Kauserud H."/>
        </authorList>
    </citation>
    <scope>NUCLEOTIDE SEQUENCE</scope>
    <source>
        <strain evidence="1">9144</strain>
    </source>
</reference>
<protein>
    <submittedName>
        <fullName evidence="1">Uncharacterized protein</fullName>
    </submittedName>
</protein>
<keyword evidence="2" id="KW-1185">Reference proteome</keyword>